<comment type="caution">
    <text evidence="1">The sequence shown here is derived from an EMBL/GenBank/DDBJ whole genome shotgun (WGS) entry which is preliminary data.</text>
</comment>
<dbReference type="Proteomes" id="UP000192328">
    <property type="component" value="Unassembled WGS sequence"/>
</dbReference>
<accession>A0AC61PPE0</accession>
<keyword evidence="2" id="KW-1185">Reference proteome</keyword>
<organism evidence="1 2">
    <name type="scientific">Aristaeella lactis</name>
    <dbReference type="NCBI Taxonomy" id="3046383"/>
    <lineage>
        <taxon>Bacteria</taxon>
        <taxon>Bacillati</taxon>
        <taxon>Bacillota</taxon>
        <taxon>Clostridia</taxon>
        <taxon>Eubacteriales</taxon>
        <taxon>Aristaeellaceae</taxon>
        <taxon>Aristaeella</taxon>
    </lineage>
</organism>
<reference evidence="1" key="1">
    <citation type="submission" date="2017-04" db="EMBL/GenBank/DDBJ databases">
        <authorList>
            <person name="Varghese N."/>
            <person name="Submissions S."/>
        </authorList>
    </citation>
    <scope>NUCLEOTIDE SEQUENCE</scope>
    <source>
        <strain evidence="1">WTE2008</strain>
    </source>
</reference>
<sequence length="287" mass="33391">METYIHPSSPEIKAFIEQIRGASRTAEEFINNLFRWFDKEISYSRINMPFFPLQRSDLDLLNMKCGTCGDYSNLVVSSLITMGIPARYAYISKDCYGDEQDHICAAALIDGKWILIDPTLPYRKWHGYNCPHQEYELLEPEAFEKRLKAIEDECIAKANRWGIPDYAGLLYAPWIHDDIVLSADDRHDSVFYLLILNEPDDWSLYVTYMSYTKDKGHTPIMATITSTEEYYQFSVKEPSSIWDNDQWSNAFFLKDIPVQFQAPELQQMRDNMDKNVSRILSAAKLKV</sequence>
<protein>
    <submittedName>
        <fullName evidence="1">Transglutaminase-like superfamily protein</fullName>
    </submittedName>
</protein>
<evidence type="ECO:0000313" key="2">
    <source>
        <dbReference type="Proteomes" id="UP000192328"/>
    </source>
</evidence>
<gene>
    <name evidence="1" type="ORF">SAMN06297397_2692</name>
</gene>
<dbReference type="EMBL" id="FWXZ01000006">
    <property type="protein sequence ID" value="SMC81411.1"/>
    <property type="molecule type" value="Genomic_DNA"/>
</dbReference>
<proteinExistence type="predicted"/>
<name>A0AC61PPE0_9FIRM</name>
<evidence type="ECO:0000313" key="1">
    <source>
        <dbReference type="EMBL" id="SMC81411.1"/>
    </source>
</evidence>